<name>A0A919FXA7_9MICO</name>
<comment type="caution">
    <text evidence="1">The sequence shown here is derived from an EMBL/GenBank/DDBJ whole genome shotgun (WGS) entry which is preliminary data.</text>
</comment>
<accession>A0A919FXA7</accession>
<dbReference type="EMBL" id="BNAS01000003">
    <property type="protein sequence ID" value="GHH73320.1"/>
    <property type="molecule type" value="Genomic_DNA"/>
</dbReference>
<organism evidence="1 2">
    <name type="scientific">Promicromonospora soli</name>
    <dbReference type="NCBI Taxonomy" id="2035533"/>
    <lineage>
        <taxon>Bacteria</taxon>
        <taxon>Bacillati</taxon>
        <taxon>Actinomycetota</taxon>
        <taxon>Actinomycetes</taxon>
        <taxon>Micrococcales</taxon>
        <taxon>Promicromonosporaceae</taxon>
        <taxon>Promicromonospora</taxon>
    </lineage>
</organism>
<proteinExistence type="predicted"/>
<dbReference type="Gene3D" id="2.60.120.10">
    <property type="entry name" value="Jelly Rolls"/>
    <property type="match status" value="1"/>
</dbReference>
<sequence>MTRVQILRAASRPVSRWRNGGGETSEIAHHPPGAETDWWWRASIATITQDGTFSPFPGCDRVLVPLDGAVRLAIAGTPRDVPRLGALRFRGEEDVRAVDVTHRTTDLNIIVSRDRGTADLKIGAAPGSRLAPSPGQSLLVVALSDDVVTDTVALAYLDAALFTAGDEIIIRHGLVAVIELTDLRYS</sequence>
<reference evidence="1" key="1">
    <citation type="journal article" date="2014" name="Int. J. Syst. Evol. Microbiol.">
        <title>Complete genome sequence of Corynebacterium casei LMG S-19264T (=DSM 44701T), isolated from a smear-ripened cheese.</title>
        <authorList>
            <consortium name="US DOE Joint Genome Institute (JGI-PGF)"/>
            <person name="Walter F."/>
            <person name="Albersmeier A."/>
            <person name="Kalinowski J."/>
            <person name="Ruckert C."/>
        </authorList>
    </citation>
    <scope>NUCLEOTIDE SEQUENCE</scope>
    <source>
        <strain evidence="1">CGMCC 4.7398</strain>
    </source>
</reference>
<dbReference type="Proteomes" id="UP000627369">
    <property type="component" value="Unassembled WGS sequence"/>
</dbReference>
<gene>
    <name evidence="1" type="ORF">GCM10017772_24420</name>
</gene>
<dbReference type="InterPro" id="IPR011051">
    <property type="entry name" value="RmlC_Cupin_sf"/>
</dbReference>
<dbReference type="InterPro" id="IPR010282">
    <property type="entry name" value="Uncharacterised_HutD/Ves"/>
</dbReference>
<evidence type="ECO:0000313" key="2">
    <source>
        <dbReference type="Proteomes" id="UP000627369"/>
    </source>
</evidence>
<evidence type="ECO:0000313" key="1">
    <source>
        <dbReference type="EMBL" id="GHH73320.1"/>
    </source>
</evidence>
<dbReference type="PANTHER" id="PTHR37943">
    <property type="entry name" value="PROTEIN VES"/>
    <property type="match status" value="1"/>
</dbReference>
<dbReference type="InterPro" id="IPR014710">
    <property type="entry name" value="RmlC-like_jellyroll"/>
</dbReference>
<dbReference type="RefSeq" id="WP_189669541.1">
    <property type="nucleotide sequence ID" value="NZ_BNAS01000003.1"/>
</dbReference>
<dbReference type="Pfam" id="PF05962">
    <property type="entry name" value="HutD"/>
    <property type="match status" value="1"/>
</dbReference>
<protein>
    <recommendedName>
        <fullName evidence="3">HutD protein</fullName>
    </recommendedName>
</protein>
<keyword evidence="2" id="KW-1185">Reference proteome</keyword>
<dbReference type="SUPFAM" id="SSF51182">
    <property type="entry name" value="RmlC-like cupins"/>
    <property type="match status" value="1"/>
</dbReference>
<dbReference type="AlphaFoldDB" id="A0A919FXA7"/>
<evidence type="ECO:0008006" key="3">
    <source>
        <dbReference type="Google" id="ProtNLM"/>
    </source>
</evidence>
<reference evidence="1" key="2">
    <citation type="submission" date="2020-09" db="EMBL/GenBank/DDBJ databases">
        <authorList>
            <person name="Sun Q."/>
            <person name="Zhou Y."/>
        </authorList>
    </citation>
    <scope>NUCLEOTIDE SEQUENCE</scope>
    <source>
        <strain evidence="1">CGMCC 4.7398</strain>
    </source>
</reference>
<dbReference type="PANTHER" id="PTHR37943:SF1">
    <property type="entry name" value="PROTEIN VES"/>
    <property type="match status" value="1"/>
</dbReference>